<dbReference type="WBParaSite" id="maker-uti_cns_0002270-snap-gene-0.2-mRNA-1">
    <property type="protein sequence ID" value="maker-uti_cns_0002270-snap-gene-0.2-mRNA-1"/>
    <property type="gene ID" value="maker-uti_cns_0002270-snap-gene-0.2"/>
</dbReference>
<protein>
    <submittedName>
        <fullName evidence="2">Uncharacterized protein</fullName>
    </submittedName>
</protein>
<proteinExistence type="predicted"/>
<dbReference type="Proteomes" id="UP000095280">
    <property type="component" value="Unplaced"/>
</dbReference>
<keyword evidence="1" id="KW-1185">Reference proteome</keyword>
<accession>A0A1I8GLQ5</accession>
<sequence>MPAPCQAFQAVL</sequence>
<organism evidence="1 2">
    <name type="scientific">Macrostomum lignano</name>
    <dbReference type="NCBI Taxonomy" id="282301"/>
    <lineage>
        <taxon>Eukaryota</taxon>
        <taxon>Metazoa</taxon>
        <taxon>Spiralia</taxon>
        <taxon>Lophotrochozoa</taxon>
        <taxon>Platyhelminthes</taxon>
        <taxon>Rhabditophora</taxon>
        <taxon>Macrostomorpha</taxon>
        <taxon>Macrostomida</taxon>
        <taxon>Macrostomidae</taxon>
        <taxon>Macrostomum</taxon>
    </lineage>
</organism>
<reference evidence="2" key="1">
    <citation type="submission" date="2016-11" db="UniProtKB">
        <authorList>
            <consortium name="WormBaseParasite"/>
        </authorList>
    </citation>
    <scope>IDENTIFICATION</scope>
</reference>
<name>A0A1I8GLQ5_9PLAT</name>
<evidence type="ECO:0000313" key="1">
    <source>
        <dbReference type="Proteomes" id="UP000095280"/>
    </source>
</evidence>
<evidence type="ECO:0000313" key="2">
    <source>
        <dbReference type="WBParaSite" id="maker-uti_cns_0002270-snap-gene-0.2-mRNA-1"/>
    </source>
</evidence>